<accession>A0AAD6TI62</accession>
<reference evidence="1" key="1">
    <citation type="submission" date="2023-03" db="EMBL/GenBank/DDBJ databases">
        <title>Massive genome expansion in bonnet fungi (Mycena s.s.) driven by repeated elements and novel gene families across ecological guilds.</title>
        <authorList>
            <consortium name="Lawrence Berkeley National Laboratory"/>
            <person name="Harder C.B."/>
            <person name="Miyauchi S."/>
            <person name="Viragh M."/>
            <person name="Kuo A."/>
            <person name="Thoen E."/>
            <person name="Andreopoulos B."/>
            <person name="Lu D."/>
            <person name="Skrede I."/>
            <person name="Drula E."/>
            <person name="Henrissat B."/>
            <person name="Morin E."/>
            <person name="Kohler A."/>
            <person name="Barry K."/>
            <person name="LaButti K."/>
            <person name="Morin E."/>
            <person name="Salamov A."/>
            <person name="Lipzen A."/>
            <person name="Mereny Z."/>
            <person name="Hegedus B."/>
            <person name="Baldrian P."/>
            <person name="Stursova M."/>
            <person name="Weitz H."/>
            <person name="Taylor A."/>
            <person name="Grigoriev I.V."/>
            <person name="Nagy L.G."/>
            <person name="Martin F."/>
            <person name="Kauserud H."/>
        </authorList>
    </citation>
    <scope>NUCLEOTIDE SEQUENCE</scope>
    <source>
        <strain evidence="1">CBHHK200</strain>
    </source>
</reference>
<name>A0AAD6TI62_9AGAR</name>
<evidence type="ECO:0000313" key="2">
    <source>
        <dbReference type="Proteomes" id="UP001218188"/>
    </source>
</evidence>
<dbReference type="AlphaFoldDB" id="A0AAD6TI62"/>
<dbReference type="EMBL" id="JARJCM010000003">
    <property type="protein sequence ID" value="KAJ7046142.1"/>
    <property type="molecule type" value="Genomic_DNA"/>
</dbReference>
<comment type="caution">
    <text evidence="1">The sequence shown here is derived from an EMBL/GenBank/DDBJ whole genome shotgun (WGS) entry which is preliminary data.</text>
</comment>
<organism evidence="1 2">
    <name type="scientific">Mycena alexandri</name>
    <dbReference type="NCBI Taxonomy" id="1745969"/>
    <lineage>
        <taxon>Eukaryota</taxon>
        <taxon>Fungi</taxon>
        <taxon>Dikarya</taxon>
        <taxon>Basidiomycota</taxon>
        <taxon>Agaricomycotina</taxon>
        <taxon>Agaricomycetes</taxon>
        <taxon>Agaricomycetidae</taxon>
        <taxon>Agaricales</taxon>
        <taxon>Marasmiineae</taxon>
        <taxon>Mycenaceae</taxon>
        <taxon>Mycena</taxon>
    </lineage>
</organism>
<sequence length="321" mass="35825">MFDRLWWSECSANFGTQNGGLNRLFTETETVEALQLFVAEREETGSFPTALLSQRSNGLSQQTGKAENVNGSAVVARIIRDGTFTSRAITRDPQSAASLELEARGIEVVKGESGDKASLVSLQKTFGRHELGESVLALLKSYTDPAEQVSGKSYPVPEHVTMISKAWVFAAREERETRERKTREPRRRFGKRADPLKAIAQGSDDSDDRLGRVPVDWTMPELETPQLPSVVANCWPSGNNDKARQLFNFNPPRSPNFRFRVGRPFAMDLGCWTHQRVCVAPLRPSKSTKSRPGIFLRFLQLNLLRKTAASGLELQDIDDMA</sequence>
<protein>
    <submittedName>
        <fullName evidence="1">Uncharacterized protein</fullName>
    </submittedName>
</protein>
<keyword evidence="2" id="KW-1185">Reference proteome</keyword>
<dbReference type="Gene3D" id="3.40.50.720">
    <property type="entry name" value="NAD(P)-binding Rossmann-like Domain"/>
    <property type="match status" value="1"/>
</dbReference>
<dbReference type="Proteomes" id="UP001218188">
    <property type="component" value="Unassembled WGS sequence"/>
</dbReference>
<proteinExistence type="predicted"/>
<gene>
    <name evidence="1" type="ORF">C8F04DRAFT_1173103</name>
</gene>
<evidence type="ECO:0000313" key="1">
    <source>
        <dbReference type="EMBL" id="KAJ7046142.1"/>
    </source>
</evidence>